<evidence type="ECO:0000256" key="3">
    <source>
        <dbReference type="ARBA" id="ARBA00022801"/>
    </source>
</evidence>
<dbReference type="Pfam" id="PF01546">
    <property type="entry name" value="Peptidase_M20"/>
    <property type="match status" value="1"/>
</dbReference>
<dbReference type="Pfam" id="PF07687">
    <property type="entry name" value="M20_dimer"/>
    <property type="match status" value="1"/>
</dbReference>
<sequence length="392" mass="42647">MDTHTQLISLLKEMIAIPSLSGAEGNLLVDDLVHACKELGFDEVHIDRYGSLTATMRGTGKGPHLLLDGHIDTVGVEDQAAWKHDPYQADIEDGLLYGRGASDMKGALAAMLVATSTYSKQTSHRFGGTISVSCTVCEECFEGISARLVTQRIQPDIVIVGEATECKLAIGQRGRAEIVVETYGKSCHSSNPEKGINAALHMLHLLPYLEQIEIPQHPILGKGIMVLTDLISYPYPGRSVLPNRCRATFDRRLLCGETQHSILATLQEAIGIAKQHEPMLEAKAFLAEGSMRCYTGEEISAVRFFPAWLMDSNHPVVATGQKALREAGLSDELSHYSFCTNASHFCAEAGIPTLGFGPSYEALAHIADEHISLDQLGLAYRGYLSLLSHFCP</sequence>
<dbReference type="InterPro" id="IPR036264">
    <property type="entry name" value="Bact_exopeptidase_dim_dom"/>
</dbReference>
<comment type="cofactor">
    <cofactor evidence="1">
        <name>Zn(2+)</name>
        <dbReference type="ChEBI" id="CHEBI:29105"/>
    </cofactor>
</comment>
<reference evidence="6" key="1">
    <citation type="submission" date="2019-08" db="EMBL/GenBank/DDBJ databases">
        <authorList>
            <person name="Kucharzyk K."/>
            <person name="Murdoch R.W."/>
            <person name="Higgins S."/>
            <person name="Loffler F."/>
        </authorList>
    </citation>
    <scope>NUCLEOTIDE SEQUENCE</scope>
</reference>
<dbReference type="EC" id="3.5.1.16" evidence="6"/>
<dbReference type="InterPro" id="IPR002933">
    <property type="entry name" value="Peptidase_M20"/>
</dbReference>
<feature type="domain" description="Peptidase M20 dimerisation" evidence="5">
    <location>
        <begin position="170"/>
        <end position="271"/>
    </location>
</feature>
<keyword evidence="2" id="KW-0479">Metal-binding</keyword>
<dbReference type="InterPro" id="IPR001261">
    <property type="entry name" value="ArgE/DapE_CS"/>
</dbReference>
<protein>
    <submittedName>
        <fullName evidence="6">Acetylornithine deacetylase</fullName>
        <ecNumber evidence="6">3.5.1.16</ecNumber>
    </submittedName>
</protein>
<evidence type="ECO:0000256" key="4">
    <source>
        <dbReference type="ARBA" id="ARBA00022833"/>
    </source>
</evidence>
<dbReference type="PROSITE" id="PS00758">
    <property type="entry name" value="ARGE_DAPE_CPG2_1"/>
    <property type="match status" value="1"/>
</dbReference>
<dbReference type="SUPFAM" id="SSF55031">
    <property type="entry name" value="Bacterial exopeptidase dimerisation domain"/>
    <property type="match status" value="1"/>
</dbReference>
<evidence type="ECO:0000256" key="1">
    <source>
        <dbReference type="ARBA" id="ARBA00001947"/>
    </source>
</evidence>
<dbReference type="GO" id="GO:0008777">
    <property type="term" value="F:acetylornithine deacetylase activity"/>
    <property type="evidence" value="ECO:0007669"/>
    <property type="project" value="UniProtKB-EC"/>
</dbReference>
<dbReference type="NCBIfam" id="NF009555">
    <property type="entry name" value="PRK13004.1"/>
    <property type="match status" value="1"/>
</dbReference>
<dbReference type="Gene3D" id="3.40.630.10">
    <property type="entry name" value="Zn peptidases"/>
    <property type="match status" value="1"/>
</dbReference>
<dbReference type="AlphaFoldDB" id="A0A644YPL0"/>
<evidence type="ECO:0000259" key="5">
    <source>
        <dbReference type="Pfam" id="PF07687"/>
    </source>
</evidence>
<gene>
    <name evidence="6" type="primary">argE_5</name>
    <name evidence="6" type="ORF">SDC9_76342</name>
</gene>
<dbReference type="InterPro" id="IPR011650">
    <property type="entry name" value="Peptidase_M20_dimer"/>
</dbReference>
<organism evidence="6">
    <name type="scientific">bioreactor metagenome</name>
    <dbReference type="NCBI Taxonomy" id="1076179"/>
    <lineage>
        <taxon>unclassified sequences</taxon>
        <taxon>metagenomes</taxon>
        <taxon>ecological metagenomes</taxon>
    </lineage>
</organism>
<dbReference type="Gene3D" id="3.30.70.360">
    <property type="match status" value="1"/>
</dbReference>
<comment type="caution">
    <text evidence="6">The sequence shown here is derived from an EMBL/GenBank/DDBJ whole genome shotgun (WGS) entry which is preliminary data.</text>
</comment>
<evidence type="ECO:0000313" key="6">
    <source>
        <dbReference type="EMBL" id="MPM29801.1"/>
    </source>
</evidence>
<accession>A0A644YPL0</accession>
<keyword evidence="3 6" id="KW-0378">Hydrolase</keyword>
<evidence type="ECO:0000256" key="2">
    <source>
        <dbReference type="ARBA" id="ARBA00022723"/>
    </source>
</evidence>
<dbReference type="SUPFAM" id="SSF53187">
    <property type="entry name" value="Zn-dependent exopeptidases"/>
    <property type="match status" value="1"/>
</dbReference>
<name>A0A644YPL0_9ZZZZ</name>
<proteinExistence type="predicted"/>
<keyword evidence="4" id="KW-0862">Zinc</keyword>
<dbReference type="PANTHER" id="PTHR43808">
    <property type="entry name" value="ACETYLORNITHINE DEACETYLASE"/>
    <property type="match status" value="1"/>
</dbReference>
<dbReference type="GO" id="GO:0046872">
    <property type="term" value="F:metal ion binding"/>
    <property type="evidence" value="ECO:0007669"/>
    <property type="project" value="UniProtKB-KW"/>
</dbReference>
<dbReference type="InterPro" id="IPR050072">
    <property type="entry name" value="Peptidase_M20A"/>
</dbReference>
<dbReference type="EMBL" id="VSSQ01005612">
    <property type="protein sequence ID" value="MPM29801.1"/>
    <property type="molecule type" value="Genomic_DNA"/>
</dbReference>